<dbReference type="EMBL" id="MAYW01000287">
    <property type="protein sequence ID" value="ODS30080.1"/>
    <property type="molecule type" value="Genomic_DNA"/>
</dbReference>
<protein>
    <submittedName>
        <fullName evidence="1">Uncharacterized protein</fullName>
    </submittedName>
</protein>
<accession>A0A1E3X351</accession>
<dbReference type="Proteomes" id="UP000094056">
    <property type="component" value="Unassembled WGS sequence"/>
</dbReference>
<comment type="caution">
    <text evidence="1">The sequence shown here is derived from an EMBL/GenBank/DDBJ whole genome shotgun (WGS) entry which is preliminary data.</text>
</comment>
<reference evidence="1 2" key="1">
    <citation type="submission" date="2016-07" db="EMBL/GenBank/DDBJ databases">
        <title>Draft genome of Scalindua rubra, obtained from a brine-seawater interface in the Red Sea, sheds light on salt adaptation in anammox bacteria.</title>
        <authorList>
            <person name="Speth D.R."/>
            <person name="Lagkouvardos I."/>
            <person name="Wang Y."/>
            <person name="Qian P.-Y."/>
            <person name="Dutilh B.E."/>
            <person name="Jetten M.S."/>
        </authorList>
    </citation>
    <scope>NUCLEOTIDE SEQUENCE [LARGE SCALE GENOMIC DNA]</scope>
    <source>
        <strain evidence="1">BSI-1</strain>
    </source>
</reference>
<gene>
    <name evidence="1" type="ORF">SCARUB_04808</name>
</gene>
<name>A0A1E3X351_9BACT</name>
<proteinExistence type="predicted"/>
<organism evidence="1 2">
    <name type="scientific">Candidatus Scalindua rubra</name>
    <dbReference type="NCBI Taxonomy" id="1872076"/>
    <lineage>
        <taxon>Bacteria</taxon>
        <taxon>Pseudomonadati</taxon>
        <taxon>Planctomycetota</taxon>
        <taxon>Candidatus Brocadiia</taxon>
        <taxon>Candidatus Brocadiales</taxon>
        <taxon>Candidatus Scalinduaceae</taxon>
        <taxon>Candidatus Scalindua</taxon>
    </lineage>
</organism>
<sequence>MEDICDSGIAAMAVKCVAIWPSLKDLFLAVVIVQFS</sequence>
<dbReference type="AlphaFoldDB" id="A0A1E3X351"/>
<evidence type="ECO:0000313" key="2">
    <source>
        <dbReference type="Proteomes" id="UP000094056"/>
    </source>
</evidence>
<evidence type="ECO:0000313" key="1">
    <source>
        <dbReference type="EMBL" id="ODS30080.1"/>
    </source>
</evidence>